<dbReference type="CDD" id="cd13125">
    <property type="entry name" value="MATE_like_10"/>
    <property type="match status" value="1"/>
</dbReference>
<feature type="transmembrane region" description="Helical" evidence="6">
    <location>
        <begin position="342"/>
        <end position="360"/>
    </location>
</feature>
<evidence type="ECO:0000256" key="6">
    <source>
        <dbReference type="SAM" id="Phobius"/>
    </source>
</evidence>
<evidence type="ECO:0000256" key="2">
    <source>
        <dbReference type="ARBA" id="ARBA00022475"/>
    </source>
</evidence>
<feature type="transmembrane region" description="Helical" evidence="6">
    <location>
        <begin position="399"/>
        <end position="419"/>
    </location>
</feature>
<dbReference type="GO" id="GO:0005886">
    <property type="term" value="C:plasma membrane"/>
    <property type="evidence" value="ECO:0007669"/>
    <property type="project" value="UniProtKB-SubCell"/>
</dbReference>
<dbReference type="InterPro" id="IPR050833">
    <property type="entry name" value="Poly_Biosynth_Transport"/>
</dbReference>
<keyword evidence="8" id="KW-1185">Reference proteome</keyword>
<dbReference type="PANTHER" id="PTHR30250">
    <property type="entry name" value="PST FAMILY PREDICTED COLANIC ACID TRANSPORTER"/>
    <property type="match status" value="1"/>
</dbReference>
<feature type="transmembrane region" description="Helical" evidence="6">
    <location>
        <begin position="154"/>
        <end position="176"/>
    </location>
</feature>
<evidence type="ECO:0000313" key="7">
    <source>
        <dbReference type="EMBL" id="SFD17612.1"/>
    </source>
</evidence>
<feature type="transmembrane region" description="Helical" evidence="6">
    <location>
        <begin position="307"/>
        <end position="330"/>
    </location>
</feature>
<dbReference type="GO" id="GO:0009246">
    <property type="term" value="P:enterobacterial common antigen biosynthetic process"/>
    <property type="evidence" value="ECO:0007669"/>
    <property type="project" value="InterPro"/>
</dbReference>
<evidence type="ECO:0000256" key="1">
    <source>
        <dbReference type="ARBA" id="ARBA00004651"/>
    </source>
</evidence>
<keyword evidence="4 6" id="KW-1133">Transmembrane helix</keyword>
<evidence type="ECO:0000256" key="4">
    <source>
        <dbReference type="ARBA" id="ARBA00022989"/>
    </source>
</evidence>
<feature type="transmembrane region" description="Helical" evidence="6">
    <location>
        <begin position="372"/>
        <end position="393"/>
    </location>
</feature>
<dbReference type="InterPro" id="IPR044550">
    <property type="entry name" value="WzxE"/>
</dbReference>
<feature type="transmembrane region" description="Helical" evidence="6">
    <location>
        <begin position="121"/>
        <end position="142"/>
    </location>
</feature>
<dbReference type="STRING" id="870482.SAMN04487987_105232"/>
<keyword evidence="5 6" id="KW-0472">Membrane</keyword>
<gene>
    <name evidence="7" type="ORF">SAMN04487987_105232</name>
</gene>
<keyword evidence="3 6" id="KW-0812">Transmembrane</keyword>
<dbReference type="Pfam" id="PF01943">
    <property type="entry name" value="Polysacc_synt"/>
    <property type="match status" value="1"/>
</dbReference>
<name>A0A1I1Q6L7_9FLAO</name>
<dbReference type="RefSeq" id="WP_092851620.1">
    <property type="nucleotide sequence ID" value="NZ_FOMI01000005.1"/>
</dbReference>
<feature type="transmembrane region" description="Helical" evidence="6">
    <location>
        <begin position="266"/>
        <end position="286"/>
    </location>
</feature>
<dbReference type="PANTHER" id="PTHR30250:SF30">
    <property type="entry name" value="LIPID III FLIPPASE"/>
    <property type="match status" value="1"/>
</dbReference>
<protein>
    <submittedName>
        <fullName evidence="7">Polysaccharide transporter, PST family</fullName>
    </submittedName>
</protein>
<proteinExistence type="predicted"/>
<dbReference type="AlphaFoldDB" id="A0A1I1Q6L7"/>
<dbReference type="OrthoDB" id="9769862at2"/>
<comment type="subcellular location">
    <subcellularLocation>
        <location evidence="1">Cell membrane</location>
        <topology evidence="1">Multi-pass membrane protein</topology>
    </subcellularLocation>
</comment>
<dbReference type="InterPro" id="IPR002797">
    <property type="entry name" value="Polysacc_synth"/>
</dbReference>
<feature type="transmembrane region" description="Helical" evidence="6">
    <location>
        <begin position="220"/>
        <end position="246"/>
    </location>
</feature>
<feature type="transmembrane region" description="Helical" evidence="6">
    <location>
        <begin position="182"/>
        <end position="200"/>
    </location>
</feature>
<feature type="transmembrane region" description="Helical" evidence="6">
    <location>
        <begin position="53"/>
        <end position="73"/>
    </location>
</feature>
<organism evidence="7 8">
    <name type="scientific">Algibacter pectinivorans</name>
    <dbReference type="NCBI Taxonomy" id="870482"/>
    <lineage>
        <taxon>Bacteria</taxon>
        <taxon>Pseudomonadati</taxon>
        <taxon>Bacteroidota</taxon>
        <taxon>Flavobacteriia</taxon>
        <taxon>Flavobacteriales</taxon>
        <taxon>Flavobacteriaceae</taxon>
        <taxon>Algibacter</taxon>
    </lineage>
</organism>
<evidence type="ECO:0000256" key="3">
    <source>
        <dbReference type="ARBA" id="ARBA00022692"/>
    </source>
</evidence>
<sequence>MFEKILNNTFIKVFSYNSIVVFGKLLTSFVVSKVSAVYLGPSGYAIVGNFKNLLQGILGITASGFQSGIIKYIAENKNNTGQLKIIISSVIVLCVGISSIISLLLIVFSKTLSVYVLKDESLAFVFRCLAVLLPLVSLNFLIVHILNGLQKFKLYTAIITLTNIFNALLTFLLVYYLSLKGALYASIIIPALGFITSLFFSDVRELLSGVFRSIKNITSVFLKSISTYIVMAIYSSILISLSYLFIRNKIIADFNTSIAGLWEAMNKISVFYMMFFSSLFTLYLLPKLSENKTILGYKSIMKTYFKYIIPFIIVLFLVIFVFRVFLIKIILTAEFESIEQYFYLQLIGDFIKIIAFSLAYQFHAKKMVTFYFVTDAILYISFYLISMCLIEYFDLMGVFYSYILSTLLYLISVSLFIYFNNSNYLKEYV</sequence>
<evidence type="ECO:0000313" key="8">
    <source>
        <dbReference type="Proteomes" id="UP000199439"/>
    </source>
</evidence>
<accession>A0A1I1Q6L7</accession>
<feature type="transmembrane region" description="Helical" evidence="6">
    <location>
        <begin position="85"/>
        <end position="109"/>
    </location>
</feature>
<keyword evidence="2" id="KW-1003">Cell membrane</keyword>
<dbReference type="EMBL" id="FOMI01000005">
    <property type="protein sequence ID" value="SFD17612.1"/>
    <property type="molecule type" value="Genomic_DNA"/>
</dbReference>
<dbReference type="Proteomes" id="UP000199439">
    <property type="component" value="Unassembled WGS sequence"/>
</dbReference>
<evidence type="ECO:0000256" key="5">
    <source>
        <dbReference type="ARBA" id="ARBA00023136"/>
    </source>
</evidence>
<reference evidence="8" key="1">
    <citation type="submission" date="2016-10" db="EMBL/GenBank/DDBJ databases">
        <authorList>
            <person name="Varghese N."/>
            <person name="Submissions S."/>
        </authorList>
    </citation>
    <scope>NUCLEOTIDE SEQUENCE [LARGE SCALE GENOMIC DNA]</scope>
    <source>
        <strain evidence="8">DSM 25730</strain>
    </source>
</reference>
<feature type="transmembrane region" description="Helical" evidence="6">
    <location>
        <begin position="21"/>
        <end position="41"/>
    </location>
</feature>